<keyword evidence="1" id="KW-1133">Transmembrane helix</keyword>
<evidence type="ECO:0000313" key="5">
    <source>
        <dbReference type="Proteomes" id="UP000537131"/>
    </source>
</evidence>
<dbReference type="Gene3D" id="1.10.287.130">
    <property type="match status" value="1"/>
</dbReference>
<dbReference type="PANTHER" id="PTHR40448">
    <property type="entry name" value="TWO-COMPONENT SENSOR HISTIDINE KINASE"/>
    <property type="match status" value="1"/>
</dbReference>
<dbReference type="RefSeq" id="WP_169299094.1">
    <property type="nucleotide sequence ID" value="NZ_JABBNI010000041.1"/>
</dbReference>
<feature type="transmembrane region" description="Helical" evidence="1">
    <location>
        <begin position="117"/>
        <end position="134"/>
    </location>
</feature>
<dbReference type="Pfam" id="PF14501">
    <property type="entry name" value="HATPase_c_5"/>
    <property type="match status" value="1"/>
</dbReference>
<evidence type="ECO:0000313" key="4">
    <source>
        <dbReference type="EMBL" id="NMM64498.1"/>
    </source>
</evidence>
<dbReference type="InterPro" id="IPR036890">
    <property type="entry name" value="HATPase_C_sf"/>
</dbReference>
<dbReference type="EMBL" id="JABBNI010000041">
    <property type="protein sequence ID" value="NMM64498.1"/>
    <property type="molecule type" value="Genomic_DNA"/>
</dbReference>
<feature type="transmembrane region" description="Helical" evidence="1">
    <location>
        <begin position="59"/>
        <end position="75"/>
    </location>
</feature>
<feature type="transmembrane region" description="Helical" evidence="1">
    <location>
        <begin position="194"/>
        <end position="211"/>
    </location>
</feature>
<reference evidence="4 5" key="1">
    <citation type="submission" date="2020-04" db="EMBL/GenBank/DDBJ databases">
        <authorList>
            <person name="Doyle D.A."/>
        </authorList>
    </citation>
    <scope>NUCLEOTIDE SEQUENCE [LARGE SCALE GENOMIC DNA]</scope>
    <source>
        <strain evidence="4 5">P21</strain>
    </source>
</reference>
<keyword evidence="5" id="KW-1185">Reference proteome</keyword>
<dbReference type="InterPro" id="IPR032834">
    <property type="entry name" value="NatK-like_C"/>
</dbReference>
<proteinExistence type="predicted"/>
<dbReference type="PANTHER" id="PTHR40448:SF1">
    <property type="entry name" value="TWO-COMPONENT SENSOR HISTIDINE KINASE"/>
    <property type="match status" value="1"/>
</dbReference>
<dbReference type="SUPFAM" id="SSF55874">
    <property type="entry name" value="ATPase domain of HSP90 chaperone/DNA topoisomerase II/histidine kinase"/>
    <property type="match status" value="1"/>
</dbReference>
<accession>A0A7Y0EJ88</accession>
<dbReference type="Gene3D" id="3.30.565.10">
    <property type="entry name" value="Histidine kinase-like ATPase, C-terminal domain"/>
    <property type="match status" value="1"/>
</dbReference>
<protein>
    <submittedName>
        <fullName evidence="4">GHKL domain-containing protein</fullName>
    </submittedName>
</protein>
<name>A0A7Y0EJ88_9CLOT</name>
<organism evidence="4 5">
    <name type="scientific">Clostridium muellerianum</name>
    <dbReference type="NCBI Taxonomy" id="2716538"/>
    <lineage>
        <taxon>Bacteria</taxon>
        <taxon>Bacillati</taxon>
        <taxon>Bacillota</taxon>
        <taxon>Clostridia</taxon>
        <taxon>Eubacteriales</taxon>
        <taxon>Clostridiaceae</taxon>
        <taxon>Clostridium</taxon>
    </lineage>
</organism>
<feature type="transmembrane region" description="Helical" evidence="1">
    <location>
        <begin position="12"/>
        <end position="29"/>
    </location>
</feature>
<sequence length="431" mass="50360">MNIDFWDVVGIWKWVFLIFASLLFGFSLIGQKARKIMKPLSIAALIISILWFFCRMFFIQHYFFMCMFIIVIPILKRVFNISYLFTIIAAMLALILFMIQLVLSQILFNYYLKVDSVYLNLIVITICVSLAFIIQWKKISIFPDNVQMYLIAKENQKVKFEYNLLLMIFVLSVILIWITYIIKSLSIYPVKDQVYLVSFTTVVFILVVYFIRVLSFYAMERIEVLIDKQYQTELLNLMQIIRSQRHDFNFHLQAISGMLENKSYLECNNYVKAMVKDASITNDVLPLYHPAVSALLNTFREIAAHKGIQLEILIYYNLEHIPCTVYEINKVIGNLVQNAIDEVEQNPGNTPWIQVMILKRSSNNVIKVSNRLNKAPSAYKNIFNFGYSTKTSHEGIGLNTVQKIVSKYDGTIYLEFEENIIHFIAQIPIKY</sequence>
<evidence type="ECO:0000259" key="2">
    <source>
        <dbReference type="Pfam" id="PF14501"/>
    </source>
</evidence>
<feature type="transmembrane region" description="Helical" evidence="1">
    <location>
        <begin position="162"/>
        <end position="182"/>
    </location>
</feature>
<feature type="domain" description="SpoOB alpha-helical" evidence="3">
    <location>
        <begin position="229"/>
        <end position="284"/>
    </location>
</feature>
<dbReference type="InterPro" id="IPR039506">
    <property type="entry name" value="SPOB_a"/>
</dbReference>
<dbReference type="Proteomes" id="UP000537131">
    <property type="component" value="Unassembled WGS sequence"/>
</dbReference>
<feature type="domain" description="Sensor histidine kinase NatK-like C-terminal" evidence="2">
    <location>
        <begin position="326"/>
        <end position="421"/>
    </location>
</feature>
<dbReference type="Pfam" id="PF14689">
    <property type="entry name" value="SPOB_a"/>
    <property type="match status" value="1"/>
</dbReference>
<keyword evidence="1" id="KW-0812">Transmembrane</keyword>
<dbReference type="GO" id="GO:0042802">
    <property type="term" value="F:identical protein binding"/>
    <property type="evidence" value="ECO:0007669"/>
    <property type="project" value="TreeGrafter"/>
</dbReference>
<keyword evidence="1" id="KW-0472">Membrane</keyword>
<dbReference type="AlphaFoldDB" id="A0A7Y0EJ88"/>
<evidence type="ECO:0000256" key="1">
    <source>
        <dbReference type="SAM" id="Phobius"/>
    </source>
</evidence>
<comment type="caution">
    <text evidence="4">The sequence shown here is derived from an EMBL/GenBank/DDBJ whole genome shotgun (WGS) entry which is preliminary data.</text>
</comment>
<feature type="transmembrane region" description="Helical" evidence="1">
    <location>
        <begin position="82"/>
        <end position="111"/>
    </location>
</feature>
<evidence type="ECO:0000259" key="3">
    <source>
        <dbReference type="Pfam" id="PF14689"/>
    </source>
</evidence>
<gene>
    <name evidence="4" type="ORF">HBE96_17935</name>
</gene>
<reference evidence="4 5" key="2">
    <citation type="submission" date="2020-06" db="EMBL/GenBank/DDBJ databases">
        <title>Complete Genome Sequence of Clostridium muelleri sp. nov. P21T, an Acid-Alcohol Producing Acetogen Isolated from Old Hay.</title>
        <authorList>
            <person name="Duncan K.E."/>
            <person name="Tanner R.S."/>
        </authorList>
    </citation>
    <scope>NUCLEOTIDE SEQUENCE [LARGE SCALE GENOMIC DNA]</scope>
    <source>
        <strain evidence="4 5">P21</strain>
    </source>
</reference>